<keyword evidence="3 10" id="KW-0813">Transport</keyword>
<feature type="transmembrane region" description="Helical" evidence="10">
    <location>
        <begin position="199"/>
        <end position="219"/>
    </location>
</feature>
<comment type="subcellular location">
    <subcellularLocation>
        <location evidence="1 10">Endoplasmic reticulum membrane</location>
        <topology evidence="1 10">Multi-pass membrane protein</topology>
    </subcellularLocation>
</comment>
<feature type="transmembrane region" description="Helical" evidence="10">
    <location>
        <begin position="124"/>
        <end position="144"/>
    </location>
</feature>
<dbReference type="InterPro" id="IPR007290">
    <property type="entry name" value="Arv1"/>
</dbReference>
<evidence type="ECO:0000256" key="8">
    <source>
        <dbReference type="ARBA" id="ARBA00023098"/>
    </source>
</evidence>
<dbReference type="Pfam" id="PF04161">
    <property type="entry name" value="Arv1"/>
    <property type="match status" value="1"/>
</dbReference>
<dbReference type="GO" id="GO:0016125">
    <property type="term" value="P:sterol metabolic process"/>
    <property type="evidence" value="ECO:0007669"/>
    <property type="project" value="UniProtKB-UniRule"/>
</dbReference>
<evidence type="ECO:0000313" key="11">
    <source>
        <dbReference type="EMBL" id="KAL2504665.1"/>
    </source>
</evidence>
<evidence type="ECO:0000313" key="12">
    <source>
        <dbReference type="Proteomes" id="UP001604336"/>
    </source>
</evidence>
<evidence type="ECO:0000256" key="3">
    <source>
        <dbReference type="ARBA" id="ARBA00022448"/>
    </source>
</evidence>
<dbReference type="Proteomes" id="UP001604336">
    <property type="component" value="Unassembled WGS sequence"/>
</dbReference>
<dbReference type="GO" id="GO:0005789">
    <property type="term" value="C:endoplasmic reticulum membrane"/>
    <property type="evidence" value="ECO:0007669"/>
    <property type="project" value="UniProtKB-SubCell"/>
</dbReference>
<evidence type="ECO:0000256" key="1">
    <source>
        <dbReference type="ARBA" id="ARBA00004477"/>
    </source>
</evidence>
<protein>
    <recommendedName>
        <fullName evidence="10">Protein ARV</fullName>
    </recommendedName>
</protein>
<sequence length="279" mass="31498">MLLSFVWTAVKDFALVASLFIALTACYSSKFQSLKMEIGGTTCEAQGTTFRCVRCGFPITTLYIQYSPGNIRLMKCENCEAVADEYIECEIMILIIDLILHKPKAYRHLFYNMFSKETLNIEGLIWKSILGFVILDAYGIWVLSTYDKEWNANVTSLLWDFGKMFAGVLFGNLVLLCVMFVGARKFLNSSAQLYGYKDILLGVLVSSYFKIFLVATMVWEFPSSVIFIIDLFVISSNTVALKVITYSAMIRCLAVCIMAHSIKFLVSQGLSNYPLKIVI</sequence>
<comment type="similarity">
    <text evidence="2 10">Belongs to the ARV1 family.</text>
</comment>
<evidence type="ECO:0000256" key="2">
    <source>
        <dbReference type="ARBA" id="ARBA00009187"/>
    </source>
</evidence>
<feature type="transmembrane region" description="Helical" evidence="10">
    <location>
        <begin position="6"/>
        <end position="27"/>
    </location>
</feature>
<evidence type="ECO:0000256" key="7">
    <source>
        <dbReference type="ARBA" id="ARBA00023055"/>
    </source>
</evidence>
<dbReference type="EMBL" id="JBFOLK010000006">
    <property type="protein sequence ID" value="KAL2504665.1"/>
    <property type="molecule type" value="Genomic_DNA"/>
</dbReference>
<keyword evidence="10" id="KW-0746">Sphingolipid metabolism</keyword>
<name>A0ABD1SW58_9LAMI</name>
<evidence type="ECO:0000256" key="5">
    <source>
        <dbReference type="ARBA" id="ARBA00022824"/>
    </source>
</evidence>
<comment type="function">
    <text evidence="10">Regulates also the sphingolipid metabolism.</text>
</comment>
<reference evidence="12" key="1">
    <citation type="submission" date="2024-07" db="EMBL/GenBank/DDBJ databases">
        <title>Two chromosome-level genome assemblies of Korean endemic species Abeliophyllum distichum and Forsythia ovata (Oleaceae).</title>
        <authorList>
            <person name="Jang H."/>
        </authorList>
    </citation>
    <scope>NUCLEOTIDE SEQUENCE [LARGE SCALE GENOMIC DNA]</scope>
</reference>
<dbReference type="AlphaFoldDB" id="A0ABD1SW58"/>
<evidence type="ECO:0000256" key="9">
    <source>
        <dbReference type="ARBA" id="ARBA00023136"/>
    </source>
</evidence>
<keyword evidence="12" id="KW-1185">Reference proteome</keyword>
<comment type="caution">
    <text evidence="11">The sequence shown here is derived from an EMBL/GenBank/DDBJ whole genome shotgun (WGS) entry which is preliminary data.</text>
</comment>
<organism evidence="11 12">
    <name type="scientific">Abeliophyllum distichum</name>
    <dbReference type="NCBI Taxonomy" id="126358"/>
    <lineage>
        <taxon>Eukaryota</taxon>
        <taxon>Viridiplantae</taxon>
        <taxon>Streptophyta</taxon>
        <taxon>Embryophyta</taxon>
        <taxon>Tracheophyta</taxon>
        <taxon>Spermatophyta</taxon>
        <taxon>Magnoliopsida</taxon>
        <taxon>eudicotyledons</taxon>
        <taxon>Gunneridae</taxon>
        <taxon>Pentapetalae</taxon>
        <taxon>asterids</taxon>
        <taxon>lamiids</taxon>
        <taxon>Lamiales</taxon>
        <taxon>Oleaceae</taxon>
        <taxon>Forsythieae</taxon>
        <taxon>Abeliophyllum</taxon>
    </lineage>
</organism>
<accession>A0ABD1SW58</accession>
<evidence type="ECO:0000256" key="6">
    <source>
        <dbReference type="ARBA" id="ARBA00022989"/>
    </source>
</evidence>
<feature type="transmembrane region" description="Helical" evidence="10">
    <location>
        <begin position="164"/>
        <end position="187"/>
    </location>
</feature>
<keyword evidence="7 10" id="KW-0445">Lipid transport</keyword>
<proteinExistence type="inferred from homology"/>
<dbReference type="GO" id="GO:0032366">
    <property type="term" value="P:intracellular sterol transport"/>
    <property type="evidence" value="ECO:0007669"/>
    <property type="project" value="UniProtKB-UniRule"/>
</dbReference>
<feature type="transmembrane region" description="Helical" evidence="10">
    <location>
        <begin position="225"/>
        <end position="244"/>
    </location>
</feature>
<gene>
    <name evidence="11" type="ORF">Adt_20286</name>
</gene>
<evidence type="ECO:0000256" key="10">
    <source>
        <dbReference type="RuleBase" id="RU368065"/>
    </source>
</evidence>
<dbReference type="PANTHER" id="PTHR14467:SF0">
    <property type="entry name" value="PROTEIN ARV1"/>
    <property type="match status" value="1"/>
</dbReference>
<keyword evidence="8 10" id="KW-0443">Lipid metabolism</keyword>
<evidence type="ECO:0000256" key="4">
    <source>
        <dbReference type="ARBA" id="ARBA00022692"/>
    </source>
</evidence>
<keyword evidence="4 10" id="KW-0812">Transmembrane</keyword>
<dbReference type="GO" id="GO:0006665">
    <property type="term" value="P:sphingolipid metabolic process"/>
    <property type="evidence" value="ECO:0007669"/>
    <property type="project" value="UniProtKB-UniRule"/>
</dbReference>
<keyword evidence="9 10" id="KW-0472">Membrane</keyword>
<dbReference type="GO" id="GO:0097036">
    <property type="term" value="P:regulation of plasma membrane sterol distribution"/>
    <property type="evidence" value="ECO:0007669"/>
    <property type="project" value="UniProtKB-UniRule"/>
</dbReference>
<keyword evidence="6 10" id="KW-1133">Transmembrane helix</keyword>
<comment type="function">
    <text evidence="10">Mediator of sterol homeostasis involved in sterol uptake, trafficking and distribution into membranes.</text>
</comment>
<keyword evidence="5 10" id="KW-0256">Endoplasmic reticulum</keyword>
<dbReference type="PANTHER" id="PTHR14467">
    <property type="entry name" value="ARV1"/>
    <property type="match status" value="1"/>
</dbReference>